<dbReference type="InterPro" id="IPR051604">
    <property type="entry name" value="Ergot_Alk_Oxidoreductase"/>
</dbReference>
<dbReference type="Gene3D" id="3.90.25.10">
    <property type="entry name" value="UDP-galactose 4-epimerase, domain 1"/>
    <property type="match status" value="1"/>
</dbReference>
<dbReference type="EMBL" id="LT629701">
    <property type="protein sequence ID" value="SDM80826.1"/>
    <property type="molecule type" value="Genomic_DNA"/>
</dbReference>
<dbReference type="AlphaFoldDB" id="A0A1G9W9E4"/>
<dbReference type="PANTHER" id="PTHR43162:SF1">
    <property type="entry name" value="PRESTALK A DIFFERENTIATION PROTEIN A"/>
    <property type="match status" value="1"/>
</dbReference>
<dbReference type="OrthoDB" id="3207931at2"/>
<dbReference type="eggNOG" id="COG0702">
    <property type="taxonomic scope" value="Bacteria"/>
</dbReference>
<name>A0A1G9W9E4_ALLAB</name>
<sequence length="272" mass="29227">MTILVAGATGTVGSEVVRQLAEAGHPVRALSRSPERHTAPAGVELARGDLAVPESLVPALEGVSALHLITFGGDEPLTTGPELVELARRAGVRRVSVLSGWEESSVERALRASDLGWTWLRPVEFMANALWWKENILATGRIEVFGDWPTAMVHEADIAAVAVAALTEDGHAGQNYLITGPEALTPEDRARVLGEAIGKRLTVRLLTEDEERAKLRSYGYSEEDVEFGIALGKNPPEVGMVPQPTVRQVTGRPGRTFAQWAAEHAGEFTTAT</sequence>
<dbReference type="SUPFAM" id="SSF51735">
    <property type="entry name" value="NAD(P)-binding Rossmann-fold domains"/>
    <property type="match status" value="1"/>
</dbReference>
<organism evidence="2 3">
    <name type="scientific">Allokutzneria albata</name>
    <name type="common">Kibdelosporangium albatum</name>
    <dbReference type="NCBI Taxonomy" id="211114"/>
    <lineage>
        <taxon>Bacteria</taxon>
        <taxon>Bacillati</taxon>
        <taxon>Actinomycetota</taxon>
        <taxon>Actinomycetes</taxon>
        <taxon>Pseudonocardiales</taxon>
        <taxon>Pseudonocardiaceae</taxon>
        <taxon>Allokutzneria</taxon>
    </lineage>
</organism>
<feature type="domain" description="NAD(P)-binding" evidence="1">
    <location>
        <begin position="7"/>
        <end position="168"/>
    </location>
</feature>
<evidence type="ECO:0000259" key="1">
    <source>
        <dbReference type="Pfam" id="PF13460"/>
    </source>
</evidence>
<evidence type="ECO:0000313" key="2">
    <source>
        <dbReference type="EMBL" id="SDM80826.1"/>
    </source>
</evidence>
<protein>
    <submittedName>
        <fullName evidence="2">Uncharacterized conserved protein YbjT, contains NAD(P)-binding and DUF2867 domains</fullName>
    </submittedName>
</protein>
<dbReference type="RefSeq" id="WP_030430353.1">
    <property type="nucleotide sequence ID" value="NZ_JOEF01000012.1"/>
</dbReference>
<proteinExistence type="predicted"/>
<dbReference type="Pfam" id="PF13460">
    <property type="entry name" value="NAD_binding_10"/>
    <property type="match status" value="1"/>
</dbReference>
<dbReference type="STRING" id="211114.SAMN04489726_3460"/>
<accession>A0A1G9W9E4</accession>
<dbReference type="Gene3D" id="3.40.50.720">
    <property type="entry name" value="NAD(P)-binding Rossmann-like Domain"/>
    <property type="match status" value="1"/>
</dbReference>
<evidence type="ECO:0000313" key="3">
    <source>
        <dbReference type="Proteomes" id="UP000183376"/>
    </source>
</evidence>
<reference evidence="2 3" key="1">
    <citation type="submission" date="2016-10" db="EMBL/GenBank/DDBJ databases">
        <authorList>
            <person name="de Groot N.N."/>
        </authorList>
    </citation>
    <scope>NUCLEOTIDE SEQUENCE [LARGE SCALE GENOMIC DNA]</scope>
    <source>
        <strain evidence="2 3">DSM 44149</strain>
    </source>
</reference>
<dbReference type="Proteomes" id="UP000183376">
    <property type="component" value="Chromosome I"/>
</dbReference>
<dbReference type="InterPro" id="IPR016040">
    <property type="entry name" value="NAD(P)-bd_dom"/>
</dbReference>
<dbReference type="PANTHER" id="PTHR43162">
    <property type="match status" value="1"/>
</dbReference>
<keyword evidence="3" id="KW-1185">Reference proteome</keyword>
<gene>
    <name evidence="2" type="ORF">SAMN04489726_3460</name>
</gene>
<dbReference type="InterPro" id="IPR036291">
    <property type="entry name" value="NAD(P)-bd_dom_sf"/>
</dbReference>